<evidence type="ECO:0000313" key="18">
    <source>
        <dbReference type="EMBL" id="SDE47896.1"/>
    </source>
</evidence>
<dbReference type="InterPro" id="IPR035965">
    <property type="entry name" value="PAS-like_dom_sf"/>
</dbReference>
<dbReference type="PRINTS" id="PR00344">
    <property type="entry name" value="BCTRLSENSOR"/>
</dbReference>
<keyword evidence="6 14" id="KW-0597">Phosphoprotein</keyword>
<dbReference type="SUPFAM" id="SSF52172">
    <property type="entry name" value="CheY-like"/>
    <property type="match status" value="1"/>
</dbReference>
<dbReference type="SMART" id="SM00388">
    <property type="entry name" value="HisKA"/>
    <property type="match status" value="1"/>
</dbReference>
<dbReference type="GO" id="GO:0005886">
    <property type="term" value="C:plasma membrane"/>
    <property type="evidence" value="ECO:0007669"/>
    <property type="project" value="UniProtKB-SubCell"/>
</dbReference>
<accession>A0A1G7DAG4</accession>
<dbReference type="Pfam" id="PF00512">
    <property type="entry name" value="HisKA"/>
    <property type="match status" value="1"/>
</dbReference>
<dbReference type="InterPro" id="IPR001789">
    <property type="entry name" value="Sig_transdc_resp-reg_receiver"/>
</dbReference>
<dbReference type="STRING" id="69960.SAMN05421720_10779"/>
<evidence type="ECO:0000256" key="9">
    <source>
        <dbReference type="ARBA" id="ARBA00022777"/>
    </source>
</evidence>
<evidence type="ECO:0000256" key="3">
    <source>
        <dbReference type="ARBA" id="ARBA00012438"/>
    </source>
</evidence>
<keyword evidence="10" id="KW-0547">Nucleotide-binding</keyword>
<feature type="region of interest" description="Disordered" evidence="15">
    <location>
        <begin position="1"/>
        <end position="23"/>
    </location>
</feature>
<dbReference type="OrthoDB" id="9801651at2"/>
<dbReference type="InterPro" id="IPR036097">
    <property type="entry name" value="HisK_dim/P_sf"/>
</dbReference>
<evidence type="ECO:0000256" key="14">
    <source>
        <dbReference type="PROSITE-ProRule" id="PRU00169"/>
    </source>
</evidence>
<keyword evidence="12" id="KW-0902">Two-component regulatory system</keyword>
<dbReference type="EMBL" id="FNAP01000007">
    <property type="protein sequence ID" value="SDE47896.1"/>
    <property type="molecule type" value="Genomic_DNA"/>
</dbReference>
<dbReference type="InterPro" id="IPR005467">
    <property type="entry name" value="His_kinase_dom"/>
</dbReference>
<keyword evidence="19" id="KW-1185">Reference proteome</keyword>
<comment type="subcellular location">
    <subcellularLocation>
        <location evidence="2">Cell inner membrane</location>
        <topology evidence="2">Multi-pass membrane protein</topology>
    </subcellularLocation>
</comment>
<keyword evidence="9 18" id="KW-0418">Kinase</keyword>
<evidence type="ECO:0000256" key="11">
    <source>
        <dbReference type="ARBA" id="ARBA00022989"/>
    </source>
</evidence>
<dbReference type="SUPFAM" id="SSF47384">
    <property type="entry name" value="Homodimeric domain of signal transducing histidine kinase"/>
    <property type="match status" value="1"/>
</dbReference>
<evidence type="ECO:0000256" key="6">
    <source>
        <dbReference type="ARBA" id="ARBA00022553"/>
    </source>
</evidence>
<dbReference type="Gene3D" id="3.40.50.2300">
    <property type="match status" value="1"/>
</dbReference>
<evidence type="ECO:0000259" key="16">
    <source>
        <dbReference type="PROSITE" id="PS50109"/>
    </source>
</evidence>
<dbReference type="SUPFAM" id="SSF55785">
    <property type="entry name" value="PYP-like sensor domain (PAS domain)"/>
    <property type="match status" value="1"/>
</dbReference>
<dbReference type="SUPFAM" id="SSF55874">
    <property type="entry name" value="ATPase domain of HSP90 chaperone/DNA topoisomerase II/histidine kinase"/>
    <property type="match status" value="1"/>
</dbReference>
<dbReference type="SMART" id="SM00448">
    <property type="entry name" value="REC"/>
    <property type="match status" value="1"/>
</dbReference>
<keyword evidence="8" id="KW-0812">Transmembrane</keyword>
<evidence type="ECO:0000256" key="1">
    <source>
        <dbReference type="ARBA" id="ARBA00000085"/>
    </source>
</evidence>
<dbReference type="SMART" id="SM00387">
    <property type="entry name" value="HATPase_c"/>
    <property type="match status" value="1"/>
</dbReference>
<evidence type="ECO:0000256" key="15">
    <source>
        <dbReference type="SAM" id="MobiDB-lite"/>
    </source>
</evidence>
<dbReference type="InterPro" id="IPR003661">
    <property type="entry name" value="HisK_dim/P_dom"/>
</dbReference>
<dbReference type="PANTHER" id="PTHR43047:SF72">
    <property type="entry name" value="OSMOSENSING HISTIDINE PROTEIN KINASE SLN1"/>
    <property type="match status" value="1"/>
</dbReference>
<evidence type="ECO:0000256" key="7">
    <source>
        <dbReference type="ARBA" id="ARBA00022679"/>
    </source>
</evidence>
<evidence type="ECO:0000256" key="12">
    <source>
        <dbReference type="ARBA" id="ARBA00023012"/>
    </source>
</evidence>
<dbReference type="Gene3D" id="1.20.120.160">
    <property type="entry name" value="HPT domain"/>
    <property type="match status" value="1"/>
</dbReference>
<dbReference type="GO" id="GO:0009927">
    <property type="term" value="F:histidine phosphotransfer kinase activity"/>
    <property type="evidence" value="ECO:0007669"/>
    <property type="project" value="TreeGrafter"/>
</dbReference>
<evidence type="ECO:0000256" key="2">
    <source>
        <dbReference type="ARBA" id="ARBA00004429"/>
    </source>
</evidence>
<dbReference type="InterPro" id="IPR011006">
    <property type="entry name" value="CheY-like_superfamily"/>
</dbReference>
<dbReference type="Pfam" id="PF01627">
    <property type="entry name" value="Hpt"/>
    <property type="match status" value="1"/>
</dbReference>
<gene>
    <name evidence="18" type="ORF">SAMN05421720_10779</name>
</gene>
<dbReference type="Gene3D" id="3.30.450.20">
    <property type="entry name" value="PAS domain"/>
    <property type="match status" value="1"/>
</dbReference>
<dbReference type="InterPro" id="IPR008207">
    <property type="entry name" value="Sig_transdc_His_kin_Hpt_dom"/>
</dbReference>
<keyword evidence="4" id="KW-1003">Cell membrane</keyword>
<dbReference type="Proteomes" id="UP000199412">
    <property type="component" value="Unassembled WGS sequence"/>
</dbReference>
<dbReference type="PANTHER" id="PTHR43047">
    <property type="entry name" value="TWO-COMPONENT HISTIDINE PROTEIN KINASE"/>
    <property type="match status" value="1"/>
</dbReference>
<dbReference type="EC" id="2.7.13.3" evidence="3"/>
<evidence type="ECO:0000256" key="8">
    <source>
        <dbReference type="ARBA" id="ARBA00022692"/>
    </source>
</evidence>
<dbReference type="Pfam" id="PF02518">
    <property type="entry name" value="HATPase_c"/>
    <property type="match status" value="1"/>
</dbReference>
<keyword evidence="10" id="KW-0067">ATP-binding</keyword>
<keyword evidence="5" id="KW-0997">Cell inner membrane</keyword>
<proteinExistence type="predicted"/>
<dbReference type="AlphaFoldDB" id="A0A1G7DAG4"/>
<keyword evidence="11" id="KW-1133">Transmembrane helix</keyword>
<dbReference type="InterPro" id="IPR003594">
    <property type="entry name" value="HATPase_dom"/>
</dbReference>
<comment type="catalytic activity">
    <reaction evidence="1">
        <text>ATP + protein L-histidine = ADP + protein N-phospho-L-histidine.</text>
        <dbReference type="EC" id="2.7.13.3"/>
    </reaction>
</comment>
<protein>
    <recommendedName>
        <fullName evidence="3">histidine kinase</fullName>
        <ecNumber evidence="3">2.7.13.3</ecNumber>
    </recommendedName>
</protein>
<dbReference type="InterPro" id="IPR036641">
    <property type="entry name" value="HPT_dom_sf"/>
</dbReference>
<dbReference type="InterPro" id="IPR036890">
    <property type="entry name" value="HATPase_C_sf"/>
</dbReference>
<name>A0A1G7DAG4_9PROT</name>
<dbReference type="SUPFAM" id="SSF47226">
    <property type="entry name" value="Histidine-containing phosphotransfer domain, HPT domain"/>
    <property type="match status" value="1"/>
</dbReference>
<keyword evidence="13" id="KW-0472">Membrane</keyword>
<dbReference type="InterPro" id="IPR004358">
    <property type="entry name" value="Sig_transdc_His_kin-like_C"/>
</dbReference>
<keyword evidence="7" id="KW-0808">Transferase</keyword>
<dbReference type="PROSITE" id="PS50109">
    <property type="entry name" value="HIS_KIN"/>
    <property type="match status" value="1"/>
</dbReference>
<reference evidence="18 19" key="1">
    <citation type="submission" date="2016-10" db="EMBL/GenBank/DDBJ databases">
        <authorList>
            <person name="de Groot N.N."/>
        </authorList>
    </citation>
    <scope>NUCLEOTIDE SEQUENCE [LARGE SCALE GENOMIC DNA]</scope>
    <source>
        <strain evidence="18 19">ATCC 700224</strain>
    </source>
</reference>
<evidence type="ECO:0000256" key="13">
    <source>
        <dbReference type="ARBA" id="ARBA00023136"/>
    </source>
</evidence>
<evidence type="ECO:0000256" key="10">
    <source>
        <dbReference type="ARBA" id="ARBA00022840"/>
    </source>
</evidence>
<feature type="domain" description="Response regulatory" evidence="17">
    <location>
        <begin position="570"/>
        <end position="686"/>
    </location>
</feature>
<dbReference type="PROSITE" id="PS50110">
    <property type="entry name" value="RESPONSE_REGULATORY"/>
    <property type="match status" value="1"/>
</dbReference>
<dbReference type="GO" id="GO:0000155">
    <property type="term" value="F:phosphorelay sensor kinase activity"/>
    <property type="evidence" value="ECO:0007669"/>
    <property type="project" value="InterPro"/>
</dbReference>
<evidence type="ECO:0000256" key="4">
    <source>
        <dbReference type="ARBA" id="ARBA00022475"/>
    </source>
</evidence>
<dbReference type="Pfam" id="PF00072">
    <property type="entry name" value="Response_reg"/>
    <property type="match status" value="1"/>
</dbReference>
<evidence type="ECO:0000259" key="17">
    <source>
        <dbReference type="PROSITE" id="PS50110"/>
    </source>
</evidence>
<dbReference type="CDD" id="cd00082">
    <property type="entry name" value="HisKA"/>
    <property type="match status" value="1"/>
</dbReference>
<sequence>MTMMDQPQAPEQVIENPRGASGPDVVRADTLGRFLDDRQEDLVDRSLAIAKTYGYAPLATTIRAAWVEAVLTLSESLCAAVTHDHARTDGEALGAPVDHGLDPRFARLREVARRHRSRGITVQMFLGLLKHFRNVYCGVLADMPGAERTRAAVIGRVRDFFDGAELSVVADWAVAGKGERLIELQTRTRTLALEKDRYLAIFESLRSPAFLFDRARTLVNANQAAAELFLGEADAGDITYLRHMQQRKSVLETMLAPLVDSAGEGERSVWLETVEGPRCFDVRIRPLHDALERTTLGHVLLLNDITAHRRAAEDAQRAERQMSRFLATMSHEIRTPLHAVLGAVDLLRTAEPSTRRTYLDVIEGAGQTLLQTLNAVLDYSKLEDGPPVPRVVPTDIAAALAAFRRVVVPVRAGQATRLSVEIGDDVPACLYLDWAMTRQVLSNLVHNAIRFDDGRGVGVRVSASVGPDGAGAVRFEVSDHGPGLPEEDAKALIQPFDKTSARYTGAGGAGLGLAICNRLVRAMDGRIGAETSDGGTLVWFELPCGTDGADDALSDSLPRAVPVAWTEGQRCLLVDDDWNCTVITTRNLEHLGFVVDHADSVAAALAAVEAGDYDAMVVDYVLPDGNGSALVRALRERGAVADARIVALTANVEVVNGAREVHALFDAVVAKPADRATLGQALFGADAAAAGLADRAADRSALEELSPDSIRAMAQAFRTQWRDFRATLSRLSGDDPPPPGTIADLAHRLAGSSALLGLRDLEEPLRDLEHRCRAGAGAGDMADLIGALDRDPVNSPSWAAIAAVVEGP</sequence>
<evidence type="ECO:0000256" key="5">
    <source>
        <dbReference type="ARBA" id="ARBA00022519"/>
    </source>
</evidence>
<dbReference type="CDD" id="cd00156">
    <property type="entry name" value="REC"/>
    <property type="match status" value="1"/>
</dbReference>
<dbReference type="Gene3D" id="3.30.565.10">
    <property type="entry name" value="Histidine kinase-like ATPase, C-terminal domain"/>
    <property type="match status" value="1"/>
</dbReference>
<feature type="domain" description="Histidine kinase" evidence="16">
    <location>
        <begin position="328"/>
        <end position="546"/>
    </location>
</feature>
<evidence type="ECO:0000313" key="19">
    <source>
        <dbReference type="Proteomes" id="UP000199412"/>
    </source>
</evidence>
<feature type="modified residue" description="4-aspartylphosphate" evidence="14">
    <location>
        <position position="619"/>
    </location>
</feature>
<dbReference type="Gene3D" id="1.10.287.130">
    <property type="match status" value="1"/>
</dbReference>
<organism evidence="18 19">
    <name type="scientific">Rhodospira trueperi</name>
    <dbReference type="NCBI Taxonomy" id="69960"/>
    <lineage>
        <taxon>Bacteria</taxon>
        <taxon>Pseudomonadati</taxon>
        <taxon>Pseudomonadota</taxon>
        <taxon>Alphaproteobacteria</taxon>
        <taxon>Rhodospirillales</taxon>
        <taxon>Rhodospirillaceae</taxon>
        <taxon>Rhodospira</taxon>
    </lineage>
</organism>